<dbReference type="PATRIC" id="fig|230089.6.peg.2785"/>
<proteinExistence type="predicted"/>
<sequence>MANFKQFSNYLYRHYVLSYNLPAFYWLIFFTQHCVYALLITLSSLLTEFFLELNFTNYEITL</sequence>
<dbReference type="KEGG" id="ptt:VY86_12460"/>
<dbReference type="RefSeq" id="WP_046975172.1">
    <property type="nucleotide sequence ID" value="NZ_CAWQPG010000203.1"/>
</dbReference>
<evidence type="ECO:0000256" key="1">
    <source>
        <dbReference type="SAM" id="Phobius"/>
    </source>
</evidence>
<evidence type="ECO:0000313" key="2">
    <source>
        <dbReference type="EMBL" id="AKH64014.1"/>
    </source>
</evidence>
<dbReference type="AlphaFoldDB" id="A0A0F7LLG5"/>
<keyword evidence="1" id="KW-0472">Membrane</keyword>
<evidence type="ECO:0000313" key="3">
    <source>
        <dbReference type="Proteomes" id="UP000034866"/>
    </source>
</evidence>
<organism evidence="2 3">
    <name type="scientific">Photorhabdus thracensis</name>
    <dbReference type="NCBI Taxonomy" id="230089"/>
    <lineage>
        <taxon>Bacteria</taxon>
        <taxon>Pseudomonadati</taxon>
        <taxon>Pseudomonadota</taxon>
        <taxon>Gammaproteobacteria</taxon>
        <taxon>Enterobacterales</taxon>
        <taxon>Morganellaceae</taxon>
        <taxon>Photorhabdus</taxon>
    </lineage>
</organism>
<reference evidence="2 3" key="1">
    <citation type="journal article" date="2015" name="J. Biotechnol.">
        <title>Complete genome sequence of Photorhabdus temperata subsp. thracensis 39-8(T), an entomopathogenic bacterium for the improved commercial bioinsecticide.</title>
        <authorList>
            <person name="Kwak Y."/>
            <person name="Shin J.H."/>
        </authorList>
    </citation>
    <scope>NUCLEOTIDE SEQUENCE [LARGE SCALE GENOMIC DNA]</scope>
    <source>
        <strain evidence="2 3">DSM 15199</strain>
    </source>
</reference>
<protein>
    <submittedName>
        <fullName evidence="2">Uncharacterized protein</fullName>
    </submittedName>
</protein>
<reference evidence="3" key="2">
    <citation type="submission" date="2015-03" db="EMBL/GenBank/DDBJ databases">
        <title>Genome sequence of Azospirillum thiophilum strain DSM 21654T.</title>
        <authorList>
            <person name="Kwak Y."/>
            <person name="Shin J.-H."/>
        </authorList>
    </citation>
    <scope>NUCLEOTIDE SEQUENCE [LARGE SCALE GENOMIC DNA]</scope>
    <source>
        <strain evidence="3">DSM 15199</strain>
    </source>
</reference>
<gene>
    <name evidence="2" type="ORF">VY86_12460</name>
</gene>
<feature type="transmembrane region" description="Helical" evidence="1">
    <location>
        <begin position="23"/>
        <end position="46"/>
    </location>
</feature>
<keyword evidence="1" id="KW-1133">Transmembrane helix</keyword>
<name>A0A0F7LLG5_9GAMM</name>
<accession>A0A0F7LLG5</accession>
<dbReference type="EMBL" id="CP011104">
    <property type="protein sequence ID" value="AKH64014.1"/>
    <property type="molecule type" value="Genomic_DNA"/>
</dbReference>
<keyword evidence="3" id="KW-1185">Reference proteome</keyword>
<dbReference type="Proteomes" id="UP000034866">
    <property type="component" value="Chromosome"/>
</dbReference>
<keyword evidence="1" id="KW-0812">Transmembrane</keyword>